<dbReference type="SUPFAM" id="SSF54928">
    <property type="entry name" value="RNA-binding domain, RBD"/>
    <property type="match status" value="3"/>
</dbReference>
<feature type="region of interest" description="Disordered" evidence="2">
    <location>
        <begin position="393"/>
        <end position="544"/>
    </location>
</feature>
<reference evidence="4 5" key="1">
    <citation type="submission" date="2020-01" db="EMBL/GenBank/DDBJ databases">
        <authorList>
            <consortium name="DOE Joint Genome Institute"/>
            <person name="Haridas S."/>
            <person name="Albert R."/>
            <person name="Binder M."/>
            <person name="Bloem J."/>
            <person name="Labutti K."/>
            <person name="Salamov A."/>
            <person name="Andreopoulos B."/>
            <person name="Baker S.E."/>
            <person name="Barry K."/>
            <person name="Bills G."/>
            <person name="Bluhm B.H."/>
            <person name="Cannon C."/>
            <person name="Castanera R."/>
            <person name="Culley D.E."/>
            <person name="Daum C."/>
            <person name="Ezra D."/>
            <person name="Gonzalez J.B."/>
            <person name="Henrissat B."/>
            <person name="Kuo A."/>
            <person name="Liang C."/>
            <person name="Lipzen A."/>
            <person name="Lutzoni F."/>
            <person name="Magnuson J."/>
            <person name="Mondo S."/>
            <person name="Nolan M."/>
            <person name="Ohm R."/>
            <person name="Pangilinan J."/>
            <person name="Park H.-J.H."/>
            <person name="Ramirez L."/>
            <person name="Alfaro M."/>
            <person name="Sun H."/>
            <person name="Tritt A."/>
            <person name="Yoshinaga Y."/>
            <person name="Zwiers L.-H.L."/>
            <person name="Turgeon B.G."/>
            <person name="Goodwin S.B."/>
            <person name="Spatafora J.W."/>
            <person name="Crous P.W."/>
            <person name="Grigoriev I.V."/>
        </authorList>
    </citation>
    <scope>NUCLEOTIDE SEQUENCE [LARGE SCALE GENOMIC DNA]</scope>
    <source>
        <strain evidence="4 5">CBS 611.86</strain>
    </source>
</reference>
<evidence type="ECO:0000256" key="2">
    <source>
        <dbReference type="SAM" id="MobiDB-lite"/>
    </source>
</evidence>
<feature type="compositionally biased region" description="Low complexity" evidence="2">
    <location>
        <begin position="521"/>
        <end position="537"/>
    </location>
</feature>
<feature type="compositionally biased region" description="Low complexity" evidence="2">
    <location>
        <begin position="1"/>
        <end position="21"/>
    </location>
</feature>
<dbReference type="InterPro" id="IPR003954">
    <property type="entry name" value="RRM_euk-type"/>
</dbReference>
<evidence type="ECO:0000313" key="5">
    <source>
        <dbReference type="Proteomes" id="UP000481861"/>
    </source>
</evidence>
<dbReference type="CDD" id="cd12622">
    <property type="entry name" value="RRM3_PUB1"/>
    <property type="match status" value="1"/>
</dbReference>
<dbReference type="Proteomes" id="UP000481861">
    <property type="component" value="Unassembled WGS sequence"/>
</dbReference>
<keyword evidence="5" id="KW-1185">Reference proteome</keyword>
<organism evidence="4 5">
    <name type="scientific">Massariosphaeria phaeospora</name>
    <dbReference type="NCBI Taxonomy" id="100035"/>
    <lineage>
        <taxon>Eukaryota</taxon>
        <taxon>Fungi</taxon>
        <taxon>Dikarya</taxon>
        <taxon>Ascomycota</taxon>
        <taxon>Pezizomycotina</taxon>
        <taxon>Dothideomycetes</taxon>
        <taxon>Pleosporomycetidae</taxon>
        <taxon>Pleosporales</taxon>
        <taxon>Pleosporales incertae sedis</taxon>
        <taxon>Massariosphaeria</taxon>
    </lineage>
</organism>
<dbReference type="FunFam" id="3.30.70.330:FF:000224">
    <property type="entry name" value="Nuclear and cytoplasmic polyadenylated RNA-binding protein"/>
    <property type="match status" value="1"/>
</dbReference>
<dbReference type="Gene3D" id="3.30.70.330">
    <property type="match status" value="3"/>
</dbReference>
<dbReference type="GO" id="GO:0003723">
    <property type="term" value="F:RNA binding"/>
    <property type="evidence" value="ECO:0007669"/>
    <property type="project" value="UniProtKB-UniRule"/>
</dbReference>
<feature type="region of interest" description="Disordered" evidence="2">
    <location>
        <begin position="1"/>
        <end position="41"/>
    </location>
</feature>
<dbReference type="CDD" id="cd12614">
    <property type="entry name" value="RRM1_PUB1"/>
    <property type="match status" value="1"/>
</dbReference>
<comment type="caution">
    <text evidence="4">The sequence shown here is derived from an EMBL/GenBank/DDBJ whole genome shotgun (WGS) entry which is preliminary data.</text>
</comment>
<sequence>MADQAASAAQMPPPSASAGPPGYDGGNQGVPQHMPPPPLAPVIIPQNTNPIPTAISSPMSGGVMSPTSGGAGYVPRRMAPEPNKRALYVGGLDPRVTEDVLRQIFETTGHVQSVKIIPDKTATATIPEANMAQFNTKGFNYGFVEYDDPGAAERAMATLNGRRIHNAEIRVNWAYQSNNTAKEDTSNHFHVFVGDLSNEVNDEVLLQAFSTFGQVSEARVMWDMKTGRSRGYGFVAFRDRADAERSLNSMDGEWLGSRAIRVNWANQKGQPSISQQQAMASMGMTPTTPFGHHHFPTHGVQSYDMVVSQTPQWQTTCYVGNLTPYTSQSDLVPLFQNFGYVTETRFQSDRGFAFIKMDTHENAAMAICQLNGYNVNGRPLKCSWGKDRPPTGQFEGYSPAGAPNSAYPQTPSTYFPQYSAGGPMSGGPMSGGPMSGGPMSGGPMSGGPMSGGPMSGGPMSPQGERHKRKLRYRSSQSNARAGPSPGGQPFAQQQPGFGGPGMAQPYQQMPGSAGGYGRGGQPQQQWGQPSQGNFNQNGFGGYQG</sequence>
<feature type="compositionally biased region" description="Low complexity" evidence="2">
    <location>
        <begin position="481"/>
        <end position="495"/>
    </location>
</feature>
<proteinExistence type="predicted"/>
<name>A0A7C8I1G5_9PLEO</name>
<dbReference type="Pfam" id="PF00076">
    <property type="entry name" value="RRM_1"/>
    <property type="match status" value="3"/>
</dbReference>
<dbReference type="PANTHER" id="PTHR48038">
    <property type="entry name" value="RIBONUCLEOPROTEIN RB97D"/>
    <property type="match status" value="1"/>
</dbReference>
<dbReference type="OrthoDB" id="8093034at2759"/>
<dbReference type="EMBL" id="JAADJZ010000033">
    <property type="protein sequence ID" value="KAF2865491.1"/>
    <property type="molecule type" value="Genomic_DNA"/>
</dbReference>
<keyword evidence="1" id="KW-0694">RNA-binding</keyword>
<dbReference type="InterPro" id="IPR012677">
    <property type="entry name" value="Nucleotide-bd_a/b_plait_sf"/>
</dbReference>
<dbReference type="PANTHER" id="PTHR48038:SF1">
    <property type="entry name" value="RIBONUCLEOPROTEIN RB97D"/>
    <property type="match status" value="1"/>
</dbReference>
<dbReference type="FunFam" id="3.30.70.330:FF:000117">
    <property type="entry name" value="Nuclear and cytoplasmic polyadenylated RNA-binding protein"/>
    <property type="match status" value="1"/>
</dbReference>
<dbReference type="SMART" id="SM00361">
    <property type="entry name" value="RRM_1"/>
    <property type="match status" value="3"/>
</dbReference>
<dbReference type="FunFam" id="3.30.70.330:FF:000134">
    <property type="entry name" value="Nuclear and cytoplasmic polyadenylated rna-binding pub1"/>
    <property type="match status" value="1"/>
</dbReference>
<feature type="domain" description="RRM" evidence="3">
    <location>
        <begin position="315"/>
        <end position="387"/>
    </location>
</feature>
<feature type="compositionally biased region" description="Gly residues" evidence="2">
    <location>
        <begin position="423"/>
        <end position="455"/>
    </location>
</feature>
<feature type="domain" description="RRM" evidence="3">
    <location>
        <begin position="189"/>
        <end position="267"/>
    </location>
</feature>
<dbReference type="InterPro" id="IPR035979">
    <property type="entry name" value="RBD_domain_sf"/>
</dbReference>
<dbReference type="CDD" id="cd12619">
    <property type="entry name" value="RRM2_PUB1"/>
    <property type="match status" value="1"/>
</dbReference>
<protein>
    <recommendedName>
        <fullName evidence="3">RRM domain-containing protein</fullName>
    </recommendedName>
</protein>
<feature type="domain" description="RRM" evidence="3">
    <location>
        <begin position="85"/>
        <end position="176"/>
    </location>
</feature>
<evidence type="ECO:0000256" key="1">
    <source>
        <dbReference type="PROSITE-ProRule" id="PRU00176"/>
    </source>
</evidence>
<dbReference type="InterPro" id="IPR000504">
    <property type="entry name" value="RRM_dom"/>
</dbReference>
<evidence type="ECO:0000259" key="3">
    <source>
        <dbReference type="PROSITE" id="PS50102"/>
    </source>
</evidence>
<evidence type="ECO:0000313" key="4">
    <source>
        <dbReference type="EMBL" id="KAF2865491.1"/>
    </source>
</evidence>
<dbReference type="SMART" id="SM00360">
    <property type="entry name" value="RRM"/>
    <property type="match status" value="3"/>
</dbReference>
<dbReference type="PROSITE" id="PS50102">
    <property type="entry name" value="RRM"/>
    <property type="match status" value="3"/>
</dbReference>
<gene>
    <name evidence="4" type="ORF">BDV95DRAFT_632325</name>
</gene>
<accession>A0A7C8I1G5</accession>
<dbReference type="AlphaFoldDB" id="A0A7C8I1G5"/>
<feature type="compositionally biased region" description="Polar residues" evidence="2">
    <location>
        <begin position="406"/>
        <end position="416"/>
    </location>
</feature>